<comment type="caution">
    <text evidence="8">The sequence shown here is derived from an EMBL/GenBank/DDBJ whole genome shotgun (WGS) entry which is preliminary data.</text>
</comment>
<dbReference type="Pfam" id="PF14322">
    <property type="entry name" value="SusD-like_3"/>
    <property type="match status" value="1"/>
</dbReference>
<protein>
    <submittedName>
        <fullName evidence="8">Membrane protein</fullName>
    </submittedName>
</protein>
<evidence type="ECO:0000259" key="7">
    <source>
        <dbReference type="Pfam" id="PF14322"/>
    </source>
</evidence>
<evidence type="ECO:0000256" key="1">
    <source>
        <dbReference type="ARBA" id="ARBA00004442"/>
    </source>
</evidence>
<feature type="domain" description="SusD-like N-terminal" evidence="7">
    <location>
        <begin position="42"/>
        <end position="227"/>
    </location>
</feature>
<gene>
    <name evidence="8" type="ORF">AAE02nite_37870</name>
</gene>
<dbReference type="PROSITE" id="PS51257">
    <property type="entry name" value="PROKAR_LIPOPROTEIN"/>
    <property type="match status" value="1"/>
</dbReference>
<comment type="similarity">
    <text evidence="2">Belongs to the SusD family.</text>
</comment>
<proteinExistence type="inferred from homology"/>
<evidence type="ECO:0000313" key="8">
    <source>
        <dbReference type="EMBL" id="GEO06123.1"/>
    </source>
</evidence>
<keyword evidence="4" id="KW-0472">Membrane</keyword>
<evidence type="ECO:0000256" key="4">
    <source>
        <dbReference type="ARBA" id="ARBA00023136"/>
    </source>
</evidence>
<accession>A0A512B2D1</accession>
<dbReference type="InterPro" id="IPR011990">
    <property type="entry name" value="TPR-like_helical_dom_sf"/>
</dbReference>
<dbReference type="OrthoDB" id="9792139at2"/>
<evidence type="ECO:0000256" key="2">
    <source>
        <dbReference type="ARBA" id="ARBA00006275"/>
    </source>
</evidence>
<dbReference type="Gene3D" id="1.25.40.390">
    <property type="match status" value="1"/>
</dbReference>
<dbReference type="Pfam" id="PF07980">
    <property type="entry name" value="SusD_RagB"/>
    <property type="match status" value="1"/>
</dbReference>
<keyword evidence="9" id="KW-1185">Reference proteome</keyword>
<reference evidence="8 9" key="1">
    <citation type="submission" date="2019-07" db="EMBL/GenBank/DDBJ databases">
        <title>Whole genome shotgun sequence of Adhaeribacter aerolatus NBRC 106133.</title>
        <authorList>
            <person name="Hosoyama A."/>
            <person name="Uohara A."/>
            <person name="Ohji S."/>
            <person name="Ichikawa N."/>
        </authorList>
    </citation>
    <scope>NUCLEOTIDE SEQUENCE [LARGE SCALE GENOMIC DNA]</scope>
    <source>
        <strain evidence="8 9">NBRC 106133</strain>
    </source>
</reference>
<dbReference type="SUPFAM" id="SSF48452">
    <property type="entry name" value="TPR-like"/>
    <property type="match status" value="1"/>
</dbReference>
<dbReference type="EMBL" id="BJYS01000031">
    <property type="protein sequence ID" value="GEO06123.1"/>
    <property type="molecule type" value="Genomic_DNA"/>
</dbReference>
<dbReference type="InterPro" id="IPR033985">
    <property type="entry name" value="SusD-like_N"/>
</dbReference>
<comment type="subcellular location">
    <subcellularLocation>
        <location evidence="1">Cell outer membrane</location>
    </subcellularLocation>
</comment>
<dbReference type="GO" id="GO:0009279">
    <property type="term" value="C:cell outer membrane"/>
    <property type="evidence" value="ECO:0007669"/>
    <property type="project" value="UniProtKB-SubCell"/>
</dbReference>
<evidence type="ECO:0000313" key="9">
    <source>
        <dbReference type="Proteomes" id="UP000321532"/>
    </source>
</evidence>
<dbReference type="Proteomes" id="UP000321532">
    <property type="component" value="Unassembled WGS sequence"/>
</dbReference>
<keyword evidence="3" id="KW-0732">Signal</keyword>
<sequence>MKKYIIQIGFLVGLLAFQACENQLEEIPVSDLSNEGVLKDSIGFDAYITGLHQAARDEFTNTDGINHNFNMHYGTDIATTGSETIAPFRNHQTYLTPNQVVVNFYWTWAYQKMILRANTIIEYLARPEAAGYYKKEASRNAVLAEARFFRAYAYNVLANLYGGVPIVDQVYAVPKTDFVRSSRKEVYEFAKNDLEFAAQWLPATVDKSKEGHIVRAAADHLLSEVYMSLGDYNKSIEAASRVINSGLYNLMTTRFGSEKDKAGDVFSDLFRNGNQNRSSGNRESIYVLQIEDQTPGGQGGTGGNNNLRAWGPFISTLKDPAGKNGFVVSDSLGRGVGWVRPNNYFNYTIWQNNFTNDIRNSRFNIRRAYKYNNKASAYFNTTVEKRTSKIDTLYMIYPTIRKIEGNVPKSGDNSTGRIFTDLYVYRLAETYLLRAEAYFRSGNAQKAAEDINVVRSRANAKPASPADMSLDYILDERARELTVEEPRRRTLVRMGNLVERVRKYNIREDSRTSIQDKHLFFPIPQSAIDANFSVQLEQNPGY</sequence>
<feature type="domain" description="RagB/SusD" evidence="6">
    <location>
        <begin position="346"/>
        <end position="542"/>
    </location>
</feature>
<evidence type="ECO:0000256" key="3">
    <source>
        <dbReference type="ARBA" id="ARBA00022729"/>
    </source>
</evidence>
<dbReference type="AlphaFoldDB" id="A0A512B2D1"/>
<name>A0A512B2D1_9BACT</name>
<organism evidence="8 9">
    <name type="scientific">Adhaeribacter aerolatus</name>
    <dbReference type="NCBI Taxonomy" id="670289"/>
    <lineage>
        <taxon>Bacteria</taxon>
        <taxon>Pseudomonadati</taxon>
        <taxon>Bacteroidota</taxon>
        <taxon>Cytophagia</taxon>
        <taxon>Cytophagales</taxon>
        <taxon>Hymenobacteraceae</taxon>
        <taxon>Adhaeribacter</taxon>
    </lineage>
</organism>
<dbReference type="RefSeq" id="WP_146901519.1">
    <property type="nucleotide sequence ID" value="NZ_BJYS01000031.1"/>
</dbReference>
<dbReference type="InterPro" id="IPR012944">
    <property type="entry name" value="SusD_RagB_dom"/>
</dbReference>
<evidence type="ECO:0000259" key="6">
    <source>
        <dbReference type="Pfam" id="PF07980"/>
    </source>
</evidence>
<keyword evidence="5" id="KW-0998">Cell outer membrane</keyword>
<evidence type="ECO:0000256" key="5">
    <source>
        <dbReference type="ARBA" id="ARBA00023237"/>
    </source>
</evidence>